<name>A0ABN7UPZ2_GIGMA</name>
<evidence type="ECO:0000313" key="2">
    <source>
        <dbReference type="Proteomes" id="UP000789901"/>
    </source>
</evidence>
<evidence type="ECO:0000313" key="1">
    <source>
        <dbReference type="EMBL" id="CAG8647284.1"/>
    </source>
</evidence>
<feature type="non-terminal residue" evidence="1">
    <location>
        <position position="1"/>
    </location>
</feature>
<dbReference type="EMBL" id="CAJVQB010004852">
    <property type="protein sequence ID" value="CAG8647284.1"/>
    <property type="molecule type" value="Genomic_DNA"/>
</dbReference>
<keyword evidence="2" id="KW-1185">Reference proteome</keyword>
<organism evidence="1 2">
    <name type="scientific">Gigaspora margarita</name>
    <dbReference type="NCBI Taxonomy" id="4874"/>
    <lineage>
        <taxon>Eukaryota</taxon>
        <taxon>Fungi</taxon>
        <taxon>Fungi incertae sedis</taxon>
        <taxon>Mucoromycota</taxon>
        <taxon>Glomeromycotina</taxon>
        <taxon>Glomeromycetes</taxon>
        <taxon>Diversisporales</taxon>
        <taxon>Gigasporaceae</taxon>
        <taxon>Gigaspora</taxon>
    </lineage>
</organism>
<comment type="caution">
    <text evidence="1">The sequence shown here is derived from an EMBL/GenBank/DDBJ whole genome shotgun (WGS) entry which is preliminary data.</text>
</comment>
<accession>A0ABN7UPZ2</accession>
<reference evidence="1 2" key="1">
    <citation type="submission" date="2021-06" db="EMBL/GenBank/DDBJ databases">
        <authorList>
            <person name="Kallberg Y."/>
            <person name="Tangrot J."/>
            <person name="Rosling A."/>
        </authorList>
    </citation>
    <scope>NUCLEOTIDE SEQUENCE [LARGE SCALE GENOMIC DNA]</scope>
    <source>
        <strain evidence="1 2">120-4 pot B 10/14</strain>
    </source>
</reference>
<gene>
    <name evidence="1" type="ORF">GMARGA_LOCUS9166</name>
</gene>
<protein>
    <submittedName>
        <fullName evidence="1">38584_t:CDS:1</fullName>
    </submittedName>
</protein>
<proteinExistence type="predicted"/>
<dbReference type="Proteomes" id="UP000789901">
    <property type="component" value="Unassembled WGS sequence"/>
</dbReference>
<sequence length="43" mass="4545">IAFLYNNFDWVAVASDKSGIALNSAAIASDKSDNSDSAMITSY</sequence>